<accession>A0A1A6C020</accession>
<sequence>MARDRASDLTDEQQRRIDEILQSAPELSIDQRNQARHHAGEFHPEHLPGARLSRVDIWTSDWRVFTLSGNAFIPKGAKGTLYFENPPPGKPQALYGVIRDCRPGIRRDDIEGARFIAWFVCV</sequence>
<dbReference type="RefSeq" id="WP_038093164.1">
    <property type="nucleotide sequence ID" value="NZ_JQSG02000006.1"/>
</dbReference>
<proteinExistence type="predicted"/>
<reference evidence="1 2" key="1">
    <citation type="journal article" date="2014" name="Genome Announc.">
        <title>Draft Genome Sequence of the Iron-Oxidizing, Acidophilic, and Halotolerant 'Thiobacillus prosperus' Type Strain DSM 5130.</title>
        <authorList>
            <person name="Ossandon F.J."/>
            <person name="Cardenas J.P."/>
            <person name="Corbett M."/>
            <person name="Quatrini R."/>
            <person name="Holmes D.S."/>
            <person name="Watkin E."/>
        </authorList>
    </citation>
    <scope>NUCLEOTIDE SEQUENCE [LARGE SCALE GENOMIC DNA]</scope>
    <source>
        <strain evidence="1 2">DSM 5130</strain>
    </source>
</reference>
<protein>
    <submittedName>
        <fullName evidence="1">Uncharacterized protein</fullName>
    </submittedName>
</protein>
<evidence type="ECO:0000313" key="2">
    <source>
        <dbReference type="Proteomes" id="UP000029273"/>
    </source>
</evidence>
<name>A0A1A6C020_9GAMM</name>
<keyword evidence="2" id="KW-1185">Reference proteome</keyword>
<dbReference type="AlphaFoldDB" id="A0A1A6C020"/>
<dbReference type="OrthoDB" id="9828184at2"/>
<dbReference type="Proteomes" id="UP000029273">
    <property type="component" value="Unassembled WGS sequence"/>
</dbReference>
<evidence type="ECO:0000313" key="1">
    <source>
        <dbReference type="EMBL" id="OBS07901.1"/>
    </source>
</evidence>
<comment type="caution">
    <text evidence="1">The sequence shown here is derived from an EMBL/GenBank/DDBJ whole genome shotgun (WGS) entry which is preliminary data.</text>
</comment>
<gene>
    <name evidence="1" type="ORF">Thpro_022151</name>
</gene>
<dbReference type="EMBL" id="JQSG02000006">
    <property type="protein sequence ID" value="OBS07901.1"/>
    <property type="molecule type" value="Genomic_DNA"/>
</dbReference>
<organism evidence="1 2">
    <name type="scientific">Acidihalobacter prosperus</name>
    <dbReference type="NCBI Taxonomy" id="160660"/>
    <lineage>
        <taxon>Bacteria</taxon>
        <taxon>Pseudomonadati</taxon>
        <taxon>Pseudomonadota</taxon>
        <taxon>Gammaproteobacteria</taxon>
        <taxon>Chromatiales</taxon>
        <taxon>Ectothiorhodospiraceae</taxon>
        <taxon>Acidihalobacter</taxon>
    </lineage>
</organism>